<comment type="caution">
    <text evidence="1">The sequence shown here is derived from an EMBL/GenBank/DDBJ whole genome shotgun (WGS) entry which is preliminary data.</text>
</comment>
<dbReference type="EMBL" id="CAJVPM010013366">
    <property type="protein sequence ID" value="CAG8594408.1"/>
    <property type="molecule type" value="Genomic_DNA"/>
</dbReference>
<feature type="non-terminal residue" evidence="1">
    <location>
        <position position="1"/>
    </location>
</feature>
<organism evidence="1 2">
    <name type="scientific">Scutellospora calospora</name>
    <dbReference type="NCBI Taxonomy" id="85575"/>
    <lineage>
        <taxon>Eukaryota</taxon>
        <taxon>Fungi</taxon>
        <taxon>Fungi incertae sedis</taxon>
        <taxon>Mucoromycota</taxon>
        <taxon>Glomeromycotina</taxon>
        <taxon>Glomeromycetes</taxon>
        <taxon>Diversisporales</taxon>
        <taxon>Gigasporaceae</taxon>
        <taxon>Scutellospora</taxon>
    </lineage>
</organism>
<dbReference type="Proteomes" id="UP000789860">
    <property type="component" value="Unassembled WGS sequence"/>
</dbReference>
<reference evidence="1" key="1">
    <citation type="submission" date="2021-06" db="EMBL/GenBank/DDBJ databases">
        <authorList>
            <person name="Kallberg Y."/>
            <person name="Tangrot J."/>
            <person name="Rosling A."/>
        </authorList>
    </citation>
    <scope>NUCLEOTIDE SEQUENCE</scope>
    <source>
        <strain evidence="1">AU212A</strain>
    </source>
</reference>
<evidence type="ECO:0000313" key="1">
    <source>
        <dbReference type="EMBL" id="CAG8594408.1"/>
    </source>
</evidence>
<keyword evidence="2" id="KW-1185">Reference proteome</keyword>
<proteinExistence type="predicted"/>
<gene>
    <name evidence="1" type="ORF">SCALOS_LOCUS6696</name>
</gene>
<sequence>SRDENSNLKQNLDSIEININSDPKEESFTITILKKSSNKTKKKDKVILNQLDYQEKKPFF</sequence>
<protein>
    <submittedName>
        <fullName evidence="1">939_t:CDS:1</fullName>
    </submittedName>
</protein>
<accession>A0ACA9MLT7</accession>
<evidence type="ECO:0000313" key="2">
    <source>
        <dbReference type="Proteomes" id="UP000789860"/>
    </source>
</evidence>
<name>A0ACA9MLT7_9GLOM</name>